<dbReference type="Proteomes" id="UP000019918">
    <property type="component" value="Unassembled WGS sequence"/>
</dbReference>
<dbReference type="Pfam" id="PF03724">
    <property type="entry name" value="META"/>
    <property type="match status" value="1"/>
</dbReference>
<feature type="domain" description="DUF306" evidence="2">
    <location>
        <begin position="27"/>
        <end position="130"/>
    </location>
</feature>
<gene>
    <name evidence="3" type="ORF">BG55_19270</name>
</gene>
<reference evidence="3 4" key="1">
    <citation type="submission" date="2014-02" db="EMBL/GenBank/DDBJ databases">
        <title>Draft genome of Erwinia mallotivora strain BT-MARDI, a papaya dieback pathogen.</title>
        <authorList>
            <person name="Redzuan R."/>
            <person name="Abu Bakar N."/>
            <person name="Badrun R."/>
            <person name="Mohd Raih M.F."/>
            <person name="Rozano L."/>
            <person name="Mat Amin N."/>
        </authorList>
    </citation>
    <scope>NUCLEOTIDE SEQUENCE [LARGE SCALE GENOMIC DNA]</scope>
    <source>
        <strain evidence="3 4">BT-MARDI</strain>
    </source>
</reference>
<dbReference type="PATRIC" id="fig|69222.5.peg.3929"/>
<protein>
    <submittedName>
        <fullName evidence="3">Heat shock protein HslJ</fullName>
    </submittedName>
</protein>
<comment type="caution">
    <text evidence="3">The sequence shown here is derived from an EMBL/GenBank/DDBJ whole genome shotgun (WGS) entry which is preliminary data.</text>
</comment>
<keyword evidence="1" id="KW-0732">Signal</keyword>
<dbReference type="AlphaFoldDB" id="A0A014M7G2"/>
<dbReference type="OrthoDB" id="5600341at2"/>
<dbReference type="EMBL" id="JFHN01000068">
    <property type="protein sequence ID" value="EXU74039.1"/>
    <property type="molecule type" value="Genomic_DNA"/>
</dbReference>
<proteinExistence type="predicted"/>
<dbReference type="PANTHER" id="PTHR35535:SF1">
    <property type="entry name" value="HEAT SHOCK PROTEIN HSLJ"/>
    <property type="match status" value="1"/>
</dbReference>
<dbReference type="PROSITE" id="PS51257">
    <property type="entry name" value="PROKAR_LIPOPROTEIN"/>
    <property type="match status" value="1"/>
</dbReference>
<name>A0A014M7G2_9GAMM</name>
<dbReference type="Gene3D" id="2.40.128.270">
    <property type="match status" value="1"/>
</dbReference>
<feature type="signal peptide" evidence="1">
    <location>
        <begin position="1"/>
        <end position="19"/>
    </location>
</feature>
<evidence type="ECO:0000313" key="3">
    <source>
        <dbReference type="EMBL" id="EXU74039.1"/>
    </source>
</evidence>
<evidence type="ECO:0000313" key="4">
    <source>
        <dbReference type="Proteomes" id="UP000019918"/>
    </source>
</evidence>
<keyword evidence="4" id="KW-1185">Reference proteome</keyword>
<dbReference type="InterPro" id="IPR005184">
    <property type="entry name" value="DUF306_Meta_HslJ"/>
</dbReference>
<dbReference type="RefSeq" id="WP_034940406.1">
    <property type="nucleotide sequence ID" value="NZ_JFHN01000068.1"/>
</dbReference>
<keyword evidence="3" id="KW-0346">Stress response</keyword>
<dbReference type="PANTHER" id="PTHR35535">
    <property type="entry name" value="HEAT SHOCK PROTEIN HSLJ"/>
    <property type="match status" value="1"/>
</dbReference>
<evidence type="ECO:0000259" key="2">
    <source>
        <dbReference type="Pfam" id="PF03724"/>
    </source>
</evidence>
<evidence type="ECO:0000256" key="1">
    <source>
        <dbReference type="SAM" id="SignalP"/>
    </source>
</evidence>
<feature type="chain" id="PRO_5001472077" evidence="1">
    <location>
        <begin position="20"/>
        <end position="137"/>
    </location>
</feature>
<organism evidence="3 4">
    <name type="scientific">Erwinia mallotivora</name>
    <dbReference type="NCBI Taxonomy" id="69222"/>
    <lineage>
        <taxon>Bacteria</taxon>
        <taxon>Pseudomonadati</taxon>
        <taxon>Pseudomonadota</taxon>
        <taxon>Gammaproteobacteria</taxon>
        <taxon>Enterobacterales</taxon>
        <taxon>Erwiniaceae</taxon>
        <taxon>Erwinia</taxon>
    </lineage>
</organism>
<sequence length="137" mass="14625">MKIKIALLVATLLLSGCGAGPDKTAHSSLSGHNFILTRVDGQPVTPPAGMKPGISFAQDMHISGVMCNRFFGQGKLEHGVLTVAQLASTRMMCSDTVLNQWEATISKMLTEGARLQLNQQTLTLQGSGHTLVYVSEN</sequence>
<accession>A0A014M7G2</accession>
<dbReference type="InterPro" id="IPR053147">
    <property type="entry name" value="Hsp_HslJ-like"/>
</dbReference>
<dbReference type="InterPro" id="IPR038670">
    <property type="entry name" value="HslJ-like_sf"/>
</dbReference>
<dbReference type="STRING" id="69222.BG55_19270"/>